<evidence type="ECO:0000313" key="3">
    <source>
        <dbReference type="Proteomes" id="UP000265520"/>
    </source>
</evidence>
<reference evidence="2 3" key="1">
    <citation type="journal article" date="2018" name="Front. Plant Sci.">
        <title>Red Clover (Trifolium pratense) and Zigzag Clover (T. medium) - A Picture of Genomic Similarities and Differences.</title>
        <authorList>
            <person name="Dluhosova J."/>
            <person name="Istvanek J."/>
            <person name="Nedelnik J."/>
            <person name="Repkova J."/>
        </authorList>
    </citation>
    <scope>NUCLEOTIDE SEQUENCE [LARGE SCALE GENOMIC DNA]</scope>
    <source>
        <strain evidence="3">cv. 10/8</strain>
        <tissue evidence="2">Leaf</tissue>
    </source>
</reference>
<dbReference type="EMBL" id="LXQA010621113">
    <property type="protein sequence ID" value="MCI62566.1"/>
    <property type="molecule type" value="Genomic_DNA"/>
</dbReference>
<keyword evidence="3" id="KW-1185">Reference proteome</keyword>
<dbReference type="AlphaFoldDB" id="A0A392TR27"/>
<dbReference type="Pfam" id="PF17921">
    <property type="entry name" value="Integrase_H2C2"/>
    <property type="match status" value="1"/>
</dbReference>
<protein>
    <submittedName>
        <fullName evidence="2">CCHC-type integrase</fullName>
    </submittedName>
</protein>
<feature type="non-terminal residue" evidence="2">
    <location>
        <position position="77"/>
    </location>
</feature>
<dbReference type="InterPro" id="IPR041588">
    <property type="entry name" value="Integrase_H2C2"/>
</dbReference>
<dbReference type="InterPro" id="IPR052160">
    <property type="entry name" value="Gypsy_RT_Integrase-like"/>
</dbReference>
<comment type="caution">
    <text evidence="2">The sequence shown here is derived from an EMBL/GenBank/DDBJ whole genome shotgun (WGS) entry which is preliminary data.</text>
</comment>
<proteinExistence type="predicted"/>
<name>A0A392TR27_9FABA</name>
<evidence type="ECO:0000259" key="1">
    <source>
        <dbReference type="Pfam" id="PF17921"/>
    </source>
</evidence>
<sequence length="77" mass="9091">MILEEGHRSGLRIHPGVTKMYQDLKKLFWWSGTKKQISEFVYACLVCQKSKIEHQKLSGLLQPLFVPEWKWDNIAMD</sequence>
<organism evidence="2 3">
    <name type="scientific">Trifolium medium</name>
    <dbReference type="NCBI Taxonomy" id="97028"/>
    <lineage>
        <taxon>Eukaryota</taxon>
        <taxon>Viridiplantae</taxon>
        <taxon>Streptophyta</taxon>
        <taxon>Embryophyta</taxon>
        <taxon>Tracheophyta</taxon>
        <taxon>Spermatophyta</taxon>
        <taxon>Magnoliopsida</taxon>
        <taxon>eudicotyledons</taxon>
        <taxon>Gunneridae</taxon>
        <taxon>Pentapetalae</taxon>
        <taxon>rosids</taxon>
        <taxon>fabids</taxon>
        <taxon>Fabales</taxon>
        <taxon>Fabaceae</taxon>
        <taxon>Papilionoideae</taxon>
        <taxon>50 kb inversion clade</taxon>
        <taxon>NPAAA clade</taxon>
        <taxon>Hologalegina</taxon>
        <taxon>IRL clade</taxon>
        <taxon>Trifolieae</taxon>
        <taxon>Trifolium</taxon>
    </lineage>
</organism>
<accession>A0A392TR27</accession>
<evidence type="ECO:0000313" key="2">
    <source>
        <dbReference type="EMBL" id="MCI62566.1"/>
    </source>
</evidence>
<dbReference type="Gene3D" id="1.10.340.70">
    <property type="match status" value="1"/>
</dbReference>
<dbReference type="Proteomes" id="UP000265520">
    <property type="component" value="Unassembled WGS sequence"/>
</dbReference>
<dbReference type="PANTHER" id="PTHR47266">
    <property type="entry name" value="ENDONUCLEASE-RELATED"/>
    <property type="match status" value="1"/>
</dbReference>
<feature type="domain" description="Integrase zinc-binding" evidence="1">
    <location>
        <begin position="2"/>
        <end position="51"/>
    </location>
</feature>